<keyword evidence="4" id="KW-0853">WD repeat</keyword>
<accession>A0A9K3CPZ0</accession>
<reference evidence="9 10" key="1">
    <citation type="journal article" date="2018" name="PLoS ONE">
        <title>The draft genome of Kipferlia bialata reveals reductive genome evolution in fornicate parasites.</title>
        <authorList>
            <person name="Tanifuji G."/>
            <person name="Takabayashi S."/>
            <person name="Kume K."/>
            <person name="Takagi M."/>
            <person name="Nakayama T."/>
            <person name="Kamikawa R."/>
            <person name="Inagaki Y."/>
            <person name="Hashimoto T."/>
        </authorList>
    </citation>
    <scope>NUCLEOTIDE SEQUENCE [LARGE SCALE GENOMIC DNA]</scope>
    <source>
        <strain evidence="9">NY0173</strain>
    </source>
</reference>
<name>A0A9K3CPZ0_9EUKA</name>
<dbReference type="Pfam" id="PF25828">
    <property type="entry name" value="CC_Cfap43"/>
    <property type="match status" value="2"/>
</dbReference>
<evidence type="ECO:0000256" key="7">
    <source>
        <dbReference type="ARBA" id="ARBA00023212"/>
    </source>
</evidence>
<sequence>MREFNQHSGKMPTDIGSSSALDRVVPAAERLAELPIPSIKYSLYSEVSLYTIGRCRLQCRLLRAHVLCLRDAFNEKLSVLKGEKKDTLVKVVEMLARLEEVGTQLRNLSVEGLLKQEMPKVMRAKYLALMDDGMDKEAAAAAAAEYTASHVPDEAAVQAWIEQTAALDVVQIESLPQGPPHQMETPTDLLKVAEAELTSKKVYSAEEIARQDDIRRQQAVAKGGEGNKDAKRALWDMMRGSLEGRDSNSVREIPMPVGLAYLESERSDAEKVEVAAYVTAVGALEDNHIKNHKSLSAEARHLRTSILDTSSAFDQKLQDMLQLRVDTQMQLKAFELLSCMLSRHALYMRDTCSARGRRSTAMSELDSLRVSAQTRLSSAESLLKQVTQRVQLLRNGDKAFDKAARKEIVELSESQSQRLTKLFKQRPTPTEAVATVSAQFPDLLSNADHTPQYTQEGGAPQDPFEPILLTFPAELAAPSALYYHDQRPPVGRCLPPPEAVKCTLLACSTFPAGEGRGVGLTDEVWDRILFLRAAKIVFDIQIYEISQFHRSIASYIEHLTAETRRLDAACAEATLLDSDSAKREFLTTLDIPIVSMLTEGQVSLRPDLFLADSSEHLLLNKSYIDGLNEQLRQLGSVQVQHLESLAHSRQGIAVSLHRQDLLRWQIEDTRSQIQDVHIIRVVRDMHAAIKSDISAQEKHKKETAQAEARLRHIEYQAKQERQKYAARLAEVPKKMKTLQRQTKELRQRTLAAQQMNESREMGLALTQPAEEAQRANRQKIKRVAELRRLRELSKVQSDEILFLQAELLKLRKRTYPNFDNNQDDYPDEQY</sequence>
<protein>
    <submittedName>
        <fullName evidence="9">Uncharacterized protein</fullName>
    </submittedName>
</protein>
<organism evidence="9 10">
    <name type="scientific">Kipferlia bialata</name>
    <dbReference type="NCBI Taxonomy" id="797122"/>
    <lineage>
        <taxon>Eukaryota</taxon>
        <taxon>Metamonada</taxon>
        <taxon>Carpediemonas-like organisms</taxon>
        <taxon>Kipferlia</taxon>
    </lineage>
</organism>
<evidence type="ECO:0000256" key="2">
    <source>
        <dbReference type="ARBA" id="ARBA00004245"/>
    </source>
</evidence>
<evidence type="ECO:0000256" key="6">
    <source>
        <dbReference type="ARBA" id="ARBA00023054"/>
    </source>
</evidence>
<evidence type="ECO:0000256" key="4">
    <source>
        <dbReference type="ARBA" id="ARBA00022574"/>
    </source>
</evidence>
<evidence type="ECO:0000313" key="9">
    <source>
        <dbReference type="EMBL" id="GIQ80537.1"/>
    </source>
</evidence>
<keyword evidence="8" id="KW-0966">Cell projection</keyword>
<evidence type="ECO:0000256" key="5">
    <source>
        <dbReference type="ARBA" id="ARBA00022737"/>
    </source>
</evidence>
<keyword evidence="10" id="KW-1185">Reference proteome</keyword>
<dbReference type="AlphaFoldDB" id="A0A9K3CPZ0"/>
<dbReference type="GO" id="GO:0005930">
    <property type="term" value="C:axoneme"/>
    <property type="evidence" value="ECO:0007669"/>
    <property type="project" value="TreeGrafter"/>
</dbReference>
<keyword evidence="7" id="KW-0206">Cytoskeleton</keyword>
<gene>
    <name evidence="9" type="ORF">KIPB_001351</name>
</gene>
<dbReference type="OrthoDB" id="64353at2759"/>
<keyword evidence="6" id="KW-0175">Coiled coil</keyword>
<evidence type="ECO:0000256" key="1">
    <source>
        <dbReference type="ARBA" id="ARBA00004138"/>
    </source>
</evidence>
<evidence type="ECO:0000256" key="8">
    <source>
        <dbReference type="ARBA" id="ARBA00023273"/>
    </source>
</evidence>
<proteinExistence type="predicted"/>
<keyword evidence="5" id="KW-0677">Repeat</keyword>
<dbReference type="PANTHER" id="PTHR14885:SF1">
    <property type="entry name" value="CILIA- AND FLAGELLA-ASSOCIATED PROTEIN 43"/>
    <property type="match status" value="1"/>
</dbReference>
<evidence type="ECO:0000256" key="3">
    <source>
        <dbReference type="ARBA" id="ARBA00022490"/>
    </source>
</evidence>
<dbReference type="GO" id="GO:0060271">
    <property type="term" value="P:cilium assembly"/>
    <property type="evidence" value="ECO:0007669"/>
    <property type="project" value="TreeGrafter"/>
</dbReference>
<comment type="caution">
    <text evidence="9">The sequence shown here is derived from an EMBL/GenBank/DDBJ whole genome shotgun (WGS) entry which is preliminary data.</text>
</comment>
<evidence type="ECO:0000313" key="10">
    <source>
        <dbReference type="Proteomes" id="UP000265618"/>
    </source>
</evidence>
<dbReference type="Proteomes" id="UP000265618">
    <property type="component" value="Unassembled WGS sequence"/>
</dbReference>
<keyword evidence="3" id="KW-0963">Cytoplasm</keyword>
<dbReference type="EMBL" id="BDIP01000190">
    <property type="protein sequence ID" value="GIQ80537.1"/>
    <property type="molecule type" value="Genomic_DNA"/>
</dbReference>
<dbReference type="PANTHER" id="PTHR14885">
    <property type="entry name" value="CILIA- AND FLAGELLA-ASSOCIATED PROTEIN 43-RELATED"/>
    <property type="match status" value="1"/>
</dbReference>
<comment type="subcellular location">
    <subcellularLocation>
        <location evidence="1">Cell projection</location>
        <location evidence="1">Cilium</location>
    </subcellularLocation>
    <subcellularLocation>
        <location evidence="2">Cytoplasm</location>
        <location evidence="2">Cytoskeleton</location>
    </subcellularLocation>
</comment>